<evidence type="ECO:0000256" key="3">
    <source>
        <dbReference type="ARBA" id="ARBA00022801"/>
    </source>
</evidence>
<feature type="domain" description="Phosphotyrosine protein phosphatase I" evidence="7">
    <location>
        <begin position="53"/>
        <end position="207"/>
    </location>
</feature>
<dbReference type="SMART" id="SM00226">
    <property type="entry name" value="LMWPc"/>
    <property type="match status" value="1"/>
</dbReference>
<feature type="chain" id="PRO_5034798070" description="acid phosphatase" evidence="6">
    <location>
        <begin position="24"/>
        <end position="267"/>
    </location>
</feature>
<dbReference type="Gene3D" id="3.40.50.2300">
    <property type="match status" value="1"/>
</dbReference>
<sequence length="267" mass="30740">MQFSLLVVCLLFYLDVNISPVLSRKARPPKTPRRTTVLYTTITQGLEEFEGKKSVLFLCRDNYMRSPMIKSMFMDLLKTTNQTDDWIVESAGIGWWDVGKGMDPRAKHHLESYGLNTSHIVREICQDDFYKFEYIIATDERDLGFLDLEAPEDGISKCVLLGSFNSKAKFPVSDLPDPFFLKTKPLNDALEDIMNRGYWYLVSFLDTFGVQVPEVLTTKKVKIITTVKIRSSTMNPWHEKMSSLQAGWSATKFKDRITVKSTHRKLQ</sequence>
<dbReference type="SUPFAM" id="SSF52788">
    <property type="entry name" value="Phosphotyrosine protein phosphatases I"/>
    <property type="match status" value="1"/>
</dbReference>
<accession>A0A8D8TPC4</accession>
<comment type="similarity">
    <text evidence="1">Belongs to the low molecular weight phosphotyrosine protein phosphatase family.</text>
</comment>
<keyword evidence="3" id="KW-0378">Hydrolase</keyword>
<dbReference type="InterPro" id="IPR017867">
    <property type="entry name" value="Tyr_phospatase_low_mol_wt"/>
</dbReference>
<feature type="signal peptide" evidence="6">
    <location>
        <begin position="1"/>
        <end position="23"/>
    </location>
</feature>
<evidence type="ECO:0000259" key="7">
    <source>
        <dbReference type="SMART" id="SM00226"/>
    </source>
</evidence>
<feature type="active site" description="Proton donor" evidence="5">
    <location>
        <position position="177"/>
    </location>
</feature>
<protein>
    <recommendedName>
        <fullName evidence="2">acid phosphatase</fullName>
        <ecNumber evidence="2">3.1.3.2</ecNumber>
    </recommendedName>
</protein>
<dbReference type="EMBL" id="HBUF01303552">
    <property type="protein sequence ID" value="CAG6691599.1"/>
    <property type="molecule type" value="Transcribed_RNA"/>
</dbReference>
<dbReference type="PANTHER" id="PTHR11717">
    <property type="entry name" value="LOW MOLECULAR WEIGHT PROTEIN TYROSINE PHOSPHATASE"/>
    <property type="match status" value="1"/>
</dbReference>
<dbReference type="EC" id="3.1.3.2" evidence="2"/>
<dbReference type="PRINTS" id="PR00719">
    <property type="entry name" value="LMWPTPASE"/>
</dbReference>
<dbReference type="AlphaFoldDB" id="A0A8D8TPC4"/>
<dbReference type="PANTHER" id="PTHR11717:SF29">
    <property type="entry name" value="ACID PHOSPHATASE"/>
    <property type="match status" value="1"/>
</dbReference>
<evidence type="ECO:0000313" key="8">
    <source>
        <dbReference type="EMBL" id="CAG6691599.1"/>
    </source>
</evidence>
<evidence type="ECO:0000256" key="5">
    <source>
        <dbReference type="PIRSR" id="PIRSR617867-1"/>
    </source>
</evidence>
<dbReference type="InterPro" id="IPR036196">
    <property type="entry name" value="Ptyr_pPase_sf"/>
</dbReference>
<evidence type="ECO:0000256" key="4">
    <source>
        <dbReference type="ARBA" id="ARBA00022912"/>
    </source>
</evidence>
<keyword evidence="4" id="KW-0904">Protein phosphatase</keyword>
<feature type="active site" description="Nucleophile" evidence="5">
    <location>
        <position position="59"/>
    </location>
</feature>
<dbReference type="InterPro" id="IPR023485">
    <property type="entry name" value="Ptyr_pPase"/>
</dbReference>
<dbReference type="GO" id="GO:0003993">
    <property type="term" value="F:acid phosphatase activity"/>
    <property type="evidence" value="ECO:0007669"/>
    <property type="project" value="UniProtKB-EC"/>
</dbReference>
<evidence type="ECO:0000256" key="1">
    <source>
        <dbReference type="ARBA" id="ARBA00011063"/>
    </source>
</evidence>
<dbReference type="InterPro" id="IPR050438">
    <property type="entry name" value="LMW_PTPase"/>
</dbReference>
<keyword evidence="6" id="KW-0732">Signal</keyword>
<organism evidence="8">
    <name type="scientific">Cacopsylla melanoneura</name>
    <dbReference type="NCBI Taxonomy" id="428564"/>
    <lineage>
        <taxon>Eukaryota</taxon>
        <taxon>Metazoa</taxon>
        <taxon>Ecdysozoa</taxon>
        <taxon>Arthropoda</taxon>
        <taxon>Hexapoda</taxon>
        <taxon>Insecta</taxon>
        <taxon>Pterygota</taxon>
        <taxon>Neoptera</taxon>
        <taxon>Paraneoptera</taxon>
        <taxon>Hemiptera</taxon>
        <taxon>Sternorrhyncha</taxon>
        <taxon>Psylloidea</taxon>
        <taxon>Psyllidae</taxon>
        <taxon>Psyllinae</taxon>
        <taxon>Cacopsylla</taxon>
    </lineage>
</organism>
<feature type="active site" evidence="5">
    <location>
        <position position="65"/>
    </location>
</feature>
<reference evidence="8" key="1">
    <citation type="submission" date="2021-05" db="EMBL/GenBank/DDBJ databases">
        <authorList>
            <person name="Alioto T."/>
            <person name="Alioto T."/>
            <person name="Gomez Garrido J."/>
        </authorList>
    </citation>
    <scope>NUCLEOTIDE SEQUENCE</scope>
</reference>
<evidence type="ECO:0000256" key="6">
    <source>
        <dbReference type="SAM" id="SignalP"/>
    </source>
</evidence>
<dbReference type="GO" id="GO:0004725">
    <property type="term" value="F:protein tyrosine phosphatase activity"/>
    <property type="evidence" value="ECO:0007669"/>
    <property type="project" value="InterPro"/>
</dbReference>
<proteinExistence type="inferred from homology"/>
<name>A0A8D8TPC4_9HEMI</name>
<evidence type="ECO:0000256" key="2">
    <source>
        <dbReference type="ARBA" id="ARBA00012646"/>
    </source>
</evidence>
<dbReference type="Pfam" id="PF01451">
    <property type="entry name" value="LMWPc"/>
    <property type="match status" value="1"/>
</dbReference>